<dbReference type="SUPFAM" id="SSF57850">
    <property type="entry name" value="RING/U-box"/>
    <property type="match status" value="1"/>
</dbReference>
<dbReference type="InterPro" id="IPR000270">
    <property type="entry name" value="PB1_dom"/>
</dbReference>
<dbReference type="CDD" id="cd05992">
    <property type="entry name" value="PB1"/>
    <property type="match status" value="1"/>
</dbReference>
<dbReference type="GO" id="GO:0016235">
    <property type="term" value="C:aggresome"/>
    <property type="evidence" value="ECO:0007669"/>
    <property type="project" value="TreeGrafter"/>
</dbReference>
<feature type="region of interest" description="Disordered" evidence="4">
    <location>
        <begin position="264"/>
        <end position="294"/>
    </location>
</feature>
<sequence>MIVIRVKLNSEGKHHRFSIKGENAKNLYTELMSHLDELKGIKLGFDLAWEDEEGDSILITRPAELEEALDSLKDGILRLHTVRNSMGDVQSEKPSEFRDIFPEKSNVQESIHGNIICDVCDGIITGIRYKCILCIDYDLCQNCVHAQHGMVRIVDPLNTFVPWGARLKYLKSGYKREFQLAMSLVYRLVQVSQMHVLDRYPCGDELIGNSKKEDYYLRMQEKKEQITEQVAKGLQYLSGIGQTVTTVLANLGIDSTYEIRESDMKSGVVDKDRSTTAPDSQSTPTQPPSHGLLKADEKFDNLKKSEEVYRGGMADVKLKGCRCFVSDVGNWICPTCTDAKGSVQGCPSHEHSHSVLNGNGIDDAEDIQIEPRNNPKEHNEDESDDRSSGSDFEALSYDCLHDSDEKEWSSQEANRSNSVVNPTEISVTIGGRNNMAQCLIDMGFSEDEVFRVVEMHGDDFDKCIEEILLKH</sequence>
<accession>A0A0D8XWN8</accession>
<organism evidence="6 7">
    <name type="scientific">Dictyocaulus viviparus</name>
    <name type="common">Bovine lungworm</name>
    <dbReference type="NCBI Taxonomy" id="29172"/>
    <lineage>
        <taxon>Eukaryota</taxon>
        <taxon>Metazoa</taxon>
        <taxon>Ecdysozoa</taxon>
        <taxon>Nematoda</taxon>
        <taxon>Chromadorea</taxon>
        <taxon>Rhabditida</taxon>
        <taxon>Rhabditina</taxon>
        <taxon>Rhabditomorpha</taxon>
        <taxon>Strongyloidea</taxon>
        <taxon>Metastrongylidae</taxon>
        <taxon>Dictyocaulus</taxon>
    </lineage>
</organism>
<dbReference type="PANTHER" id="PTHR15090:SF0">
    <property type="entry name" value="SEQUESTOSOME-1"/>
    <property type="match status" value="1"/>
</dbReference>
<dbReference type="Gene3D" id="3.30.60.90">
    <property type="match status" value="1"/>
</dbReference>
<evidence type="ECO:0000256" key="2">
    <source>
        <dbReference type="ARBA" id="ARBA00022771"/>
    </source>
</evidence>
<keyword evidence="2" id="KW-0863">Zinc-finger</keyword>
<reference evidence="6 7" key="1">
    <citation type="submission" date="2013-11" db="EMBL/GenBank/DDBJ databases">
        <title>Draft genome of the bovine lungworm Dictyocaulus viviparus.</title>
        <authorList>
            <person name="Mitreva M."/>
        </authorList>
    </citation>
    <scope>NUCLEOTIDE SEQUENCE [LARGE SCALE GENOMIC DNA]</scope>
    <source>
        <strain evidence="6 7">HannoverDv2000</strain>
    </source>
</reference>
<dbReference type="InterPro" id="IPR043145">
    <property type="entry name" value="Znf_ZZ_sf"/>
</dbReference>
<dbReference type="InterPro" id="IPR000433">
    <property type="entry name" value="Znf_ZZ"/>
</dbReference>
<name>A0A0D8XWN8_DICVI</name>
<dbReference type="CDD" id="cd14270">
    <property type="entry name" value="UBA"/>
    <property type="match status" value="1"/>
</dbReference>
<dbReference type="SUPFAM" id="SSF54277">
    <property type="entry name" value="CAD &amp; PB1 domains"/>
    <property type="match status" value="1"/>
</dbReference>
<dbReference type="SMART" id="SM00666">
    <property type="entry name" value="PB1"/>
    <property type="match status" value="1"/>
</dbReference>
<dbReference type="GO" id="GO:0070530">
    <property type="term" value="F:K63-linked polyubiquitin modification-dependent protein binding"/>
    <property type="evidence" value="ECO:0007669"/>
    <property type="project" value="TreeGrafter"/>
</dbReference>
<dbReference type="GO" id="GO:0035973">
    <property type="term" value="P:aggrephagy"/>
    <property type="evidence" value="ECO:0007669"/>
    <property type="project" value="TreeGrafter"/>
</dbReference>
<evidence type="ECO:0000256" key="1">
    <source>
        <dbReference type="ARBA" id="ARBA00022723"/>
    </source>
</evidence>
<keyword evidence="3" id="KW-0862">Zinc</keyword>
<reference evidence="7" key="2">
    <citation type="journal article" date="2016" name="Sci. Rep.">
        <title>Dictyocaulus viviparus genome, variome and transcriptome elucidate lungworm biology and support future intervention.</title>
        <authorList>
            <person name="McNulty S.N."/>
            <person name="Strube C."/>
            <person name="Rosa B.A."/>
            <person name="Martin J.C."/>
            <person name="Tyagi R."/>
            <person name="Choi Y.J."/>
            <person name="Wang Q."/>
            <person name="Hallsworth Pepin K."/>
            <person name="Zhang X."/>
            <person name="Ozersky P."/>
            <person name="Wilson R.K."/>
            <person name="Sternberg P.W."/>
            <person name="Gasser R.B."/>
            <person name="Mitreva M."/>
        </authorList>
    </citation>
    <scope>NUCLEOTIDE SEQUENCE [LARGE SCALE GENOMIC DNA]</scope>
    <source>
        <strain evidence="7">HannoverDv2000</strain>
    </source>
</reference>
<dbReference type="OrthoDB" id="2122982at2759"/>
<dbReference type="GO" id="GO:0008270">
    <property type="term" value="F:zinc ion binding"/>
    <property type="evidence" value="ECO:0007669"/>
    <property type="project" value="UniProtKB-KW"/>
</dbReference>
<feature type="compositionally biased region" description="Low complexity" evidence="4">
    <location>
        <begin position="275"/>
        <end position="284"/>
    </location>
</feature>
<evidence type="ECO:0000313" key="6">
    <source>
        <dbReference type="EMBL" id="KJH48212.1"/>
    </source>
</evidence>
<dbReference type="EMBL" id="KN716275">
    <property type="protein sequence ID" value="KJH48212.1"/>
    <property type="molecule type" value="Genomic_DNA"/>
</dbReference>
<dbReference type="GO" id="GO:0005080">
    <property type="term" value="F:protein kinase C binding"/>
    <property type="evidence" value="ECO:0007669"/>
    <property type="project" value="TreeGrafter"/>
</dbReference>
<dbReference type="Gene3D" id="3.10.20.90">
    <property type="entry name" value="Phosphatidylinositol 3-kinase Catalytic Subunit, Chain A, domain 1"/>
    <property type="match status" value="1"/>
</dbReference>
<keyword evidence="7" id="KW-1185">Reference proteome</keyword>
<dbReference type="InterPro" id="IPR052260">
    <property type="entry name" value="Autophagy_Rcpt_SigReg"/>
</dbReference>
<dbReference type="Pfam" id="PF00569">
    <property type="entry name" value="ZZ"/>
    <property type="match status" value="1"/>
</dbReference>
<dbReference type="STRING" id="29172.A0A0D8XWN8"/>
<dbReference type="Pfam" id="PF00564">
    <property type="entry name" value="PB1"/>
    <property type="match status" value="1"/>
</dbReference>
<feature type="region of interest" description="Disordered" evidence="4">
    <location>
        <begin position="371"/>
        <end position="390"/>
    </location>
</feature>
<evidence type="ECO:0000313" key="7">
    <source>
        <dbReference type="Proteomes" id="UP000053766"/>
    </source>
</evidence>
<dbReference type="PROSITE" id="PS01357">
    <property type="entry name" value="ZF_ZZ_1"/>
    <property type="match status" value="1"/>
</dbReference>
<keyword evidence="1" id="KW-0479">Metal-binding</keyword>
<dbReference type="SMART" id="SM00291">
    <property type="entry name" value="ZnF_ZZ"/>
    <property type="match status" value="1"/>
</dbReference>
<dbReference type="GO" id="GO:0000423">
    <property type="term" value="P:mitophagy"/>
    <property type="evidence" value="ECO:0007669"/>
    <property type="project" value="TreeGrafter"/>
</dbReference>
<feature type="domain" description="PB1" evidence="5">
    <location>
        <begin position="3"/>
        <end position="84"/>
    </location>
</feature>
<dbReference type="InterPro" id="IPR053793">
    <property type="entry name" value="PB1-like"/>
</dbReference>
<proteinExistence type="predicted"/>
<evidence type="ECO:0000256" key="3">
    <source>
        <dbReference type="ARBA" id="ARBA00022833"/>
    </source>
</evidence>
<dbReference type="GO" id="GO:0007032">
    <property type="term" value="P:endosome organization"/>
    <property type="evidence" value="ECO:0007669"/>
    <property type="project" value="TreeGrafter"/>
</dbReference>
<dbReference type="Proteomes" id="UP000053766">
    <property type="component" value="Unassembled WGS sequence"/>
</dbReference>
<feature type="compositionally biased region" description="Basic and acidic residues" evidence="4">
    <location>
        <begin position="264"/>
        <end position="274"/>
    </location>
</feature>
<dbReference type="PANTHER" id="PTHR15090">
    <property type="entry name" value="SEQUESTOSOME 1-RELATED"/>
    <property type="match status" value="1"/>
</dbReference>
<dbReference type="CDD" id="cd02340">
    <property type="entry name" value="ZZ_NBR1_like"/>
    <property type="match status" value="1"/>
</dbReference>
<protein>
    <submittedName>
        <fullName evidence="6">Zinc finger, ZZ type</fullName>
    </submittedName>
</protein>
<dbReference type="GO" id="GO:0044753">
    <property type="term" value="C:amphisome"/>
    <property type="evidence" value="ECO:0007669"/>
    <property type="project" value="TreeGrafter"/>
</dbReference>
<dbReference type="AlphaFoldDB" id="A0A0D8XWN8"/>
<evidence type="ECO:0000256" key="4">
    <source>
        <dbReference type="SAM" id="MobiDB-lite"/>
    </source>
</evidence>
<evidence type="ECO:0000259" key="5">
    <source>
        <dbReference type="PROSITE" id="PS51745"/>
    </source>
</evidence>
<gene>
    <name evidence="6" type="ORF">DICVIV_05676</name>
</gene>
<dbReference type="PROSITE" id="PS51745">
    <property type="entry name" value="PB1"/>
    <property type="match status" value="1"/>
</dbReference>